<keyword evidence="2" id="KW-0238">DNA-binding</keyword>
<dbReference type="Pfam" id="PF12833">
    <property type="entry name" value="HTH_18"/>
    <property type="match status" value="1"/>
</dbReference>
<dbReference type="PROSITE" id="PS00041">
    <property type="entry name" value="HTH_ARAC_FAMILY_1"/>
    <property type="match status" value="1"/>
</dbReference>
<dbReference type="PROSITE" id="PS50110">
    <property type="entry name" value="RESPONSE_REGULATORY"/>
    <property type="match status" value="1"/>
</dbReference>
<feature type="domain" description="HTH araC/xylS-type" evidence="5">
    <location>
        <begin position="413"/>
        <end position="511"/>
    </location>
</feature>
<sequence length="513" mass="58992">MYRVLLVDDEPFARMALRTTFDWESHGFSLIGEASNGKSALRWIERNEVDILITDIAMPVMDGLELMRMARERSPWIKIVLLSCHSDFAYVREAMRLGASDYILKPTLEPEGLKEILEKVKLQLLEERKINSMYIQNELSEKRIELEKAFMKMVAGEASAVHQPDHALLWMNEGYRIVVCLLDGALNFLSEEDVYVEITMEEIQESYYEIIGEGVAVRGFSGPLIMIMPQPNEQCDFMERVSLFQSKLKSRGFSFTLGVSRRFTGAESVKQAMQEGKMAAKLRFYEGLGGILPYEPYFCGADKSEAEALMIRLKEAITVAGREKASVHLNRLMQYWTKEHRTPTEVKREAQDLISLFEMCRNKRITPVEQIEALAFMETVDEVQGLIRHVFEKLWSSGDESEEDLGTHRRIVGNAVAYLKAHYKQNISLQDVADHVAVSKNYFSEMFKKVMDQNFIDYLTHLRLKCACELLRTTTLKVYEVAELSGFNDVKYFSKVFKKVMKVSPADYREGRG</sequence>
<evidence type="ECO:0000256" key="3">
    <source>
        <dbReference type="ARBA" id="ARBA00023163"/>
    </source>
</evidence>
<accession>A0A4R5KY44</accession>
<evidence type="ECO:0000256" key="4">
    <source>
        <dbReference type="PROSITE-ProRule" id="PRU00169"/>
    </source>
</evidence>
<dbReference type="Gene3D" id="3.40.50.2300">
    <property type="match status" value="1"/>
</dbReference>
<dbReference type="EMBL" id="SMRT01000001">
    <property type="protein sequence ID" value="TDG00994.1"/>
    <property type="molecule type" value="Genomic_DNA"/>
</dbReference>
<dbReference type="GO" id="GO:0003700">
    <property type="term" value="F:DNA-binding transcription factor activity"/>
    <property type="evidence" value="ECO:0007669"/>
    <property type="project" value="InterPro"/>
</dbReference>
<dbReference type="Proteomes" id="UP000295636">
    <property type="component" value="Unassembled WGS sequence"/>
</dbReference>
<gene>
    <name evidence="7" type="ORF">E1757_04185</name>
</gene>
<evidence type="ECO:0000256" key="1">
    <source>
        <dbReference type="ARBA" id="ARBA00023015"/>
    </source>
</evidence>
<proteinExistence type="predicted"/>
<dbReference type="InterPro" id="IPR011006">
    <property type="entry name" value="CheY-like_superfamily"/>
</dbReference>
<protein>
    <submittedName>
        <fullName evidence="7">Response regulator</fullName>
    </submittedName>
</protein>
<evidence type="ECO:0000313" key="8">
    <source>
        <dbReference type="Proteomes" id="UP000295636"/>
    </source>
</evidence>
<dbReference type="Gene3D" id="1.10.10.60">
    <property type="entry name" value="Homeodomain-like"/>
    <property type="match status" value="2"/>
</dbReference>
<dbReference type="SMART" id="SM00448">
    <property type="entry name" value="REC"/>
    <property type="match status" value="1"/>
</dbReference>
<dbReference type="PRINTS" id="PR00032">
    <property type="entry name" value="HTHARAC"/>
</dbReference>
<reference evidence="7 8" key="1">
    <citation type="submission" date="2019-03" db="EMBL/GenBank/DDBJ databases">
        <title>This is whole genome sequence of Paenibacillus sp MS74 strain.</title>
        <authorList>
            <person name="Trinh H.N."/>
        </authorList>
    </citation>
    <scope>NUCLEOTIDE SEQUENCE [LARGE SCALE GENOMIC DNA]</scope>
    <source>
        <strain evidence="7 8">MS74</strain>
    </source>
</reference>
<dbReference type="GO" id="GO:0000160">
    <property type="term" value="P:phosphorelay signal transduction system"/>
    <property type="evidence" value="ECO:0007669"/>
    <property type="project" value="InterPro"/>
</dbReference>
<dbReference type="PROSITE" id="PS01124">
    <property type="entry name" value="HTH_ARAC_FAMILY_2"/>
    <property type="match status" value="1"/>
</dbReference>
<keyword evidence="1" id="KW-0805">Transcription regulation</keyword>
<keyword evidence="3" id="KW-0804">Transcription</keyword>
<dbReference type="GO" id="GO:0043565">
    <property type="term" value="F:sequence-specific DNA binding"/>
    <property type="evidence" value="ECO:0007669"/>
    <property type="project" value="InterPro"/>
</dbReference>
<dbReference type="InterPro" id="IPR018062">
    <property type="entry name" value="HTH_AraC-typ_CS"/>
</dbReference>
<dbReference type="InterPro" id="IPR001789">
    <property type="entry name" value="Sig_transdc_resp-reg_receiver"/>
</dbReference>
<dbReference type="PANTHER" id="PTHR43280:SF10">
    <property type="entry name" value="REGULATORY PROTEIN POCR"/>
    <property type="match status" value="1"/>
</dbReference>
<dbReference type="SUPFAM" id="SSF52172">
    <property type="entry name" value="CheY-like"/>
    <property type="match status" value="1"/>
</dbReference>
<evidence type="ECO:0000313" key="7">
    <source>
        <dbReference type="EMBL" id="TDG00994.1"/>
    </source>
</evidence>
<keyword evidence="4" id="KW-0597">Phosphoprotein</keyword>
<feature type="modified residue" description="4-aspartylphosphate" evidence="4">
    <location>
        <position position="55"/>
    </location>
</feature>
<dbReference type="SUPFAM" id="SSF46689">
    <property type="entry name" value="Homeodomain-like"/>
    <property type="match status" value="2"/>
</dbReference>
<dbReference type="InterPro" id="IPR009057">
    <property type="entry name" value="Homeodomain-like_sf"/>
</dbReference>
<dbReference type="Pfam" id="PF00072">
    <property type="entry name" value="Response_reg"/>
    <property type="match status" value="1"/>
</dbReference>
<feature type="domain" description="Response regulatory" evidence="6">
    <location>
        <begin position="3"/>
        <end position="120"/>
    </location>
</feature>
<keyword evidence="8" id="KW-1185">Reference proteome</keyword>
<comment type="caution">
    <text evidence="7">The sequence shown here is derived from an EMBL/GenBank/DDBJ whole genome shotgun (WGS) entry which is preliminary data.</text>
</comment>
<dbReference type="AlphaFoldDB" id="A0A4R5KY44"/>
<organism evidence="7 8">
    <name type="scientific">Paenibacillus piri</name>
    <dbReference type="NCBI Taxonomy" id="2547395"/>
    <lineage>
        <taxon>Bacteria</taxon>
        <taxon>Bacillati</taxon>
        <taxon>Bacillota</taxon>
        <taxon>Bacilli</taxon>
        <taxon>Bacillales</taxon>
        <taxon>Paenibacillaceae</taxon>
        <taxon>Paenibacillus</taxon>
    </lineage>
</organism>
<dbReference type="PANTHER" id="PTHR43280">
    <property type="entry name" value="ARAC-FAMILY TRANSCRIPTIONAL REGULATOR"/>
    <property type="match status" value="1"/>
</dbReference>
<evidence type="ECO:0000259" key="6">
    <source>
        <dbReference type="PROSITE" id="PS50110"/>
    </source>
</evidence>
<evidence type="ECO:0000259" key="5">
    <source>
        <dbReference type="PROSITE" id="PS01124"/>
    </source>
</evidence>
<dbReference type="InterPro" id="IPR018060">
    <property type="entry name" value="HTH_AraC"/>
</dbReference>
<evidence type="ECO:0000256" key="2">
    <source>
        <dbReference type="ARBA" id="ARBA00023125"/>
    </source>
</evidence>
<dbReference type="OrthoDB" id="342399at2"/>
<dbReference type="CDD" id="cd17536">
    <property type="entry name" value="REC_YesN-like"/>
    <property type="match status" value="1"/>
</dbReference>
<dbReference type="InterPro" id="IPR020449">
    <property type="entry name" value="Tscrpt_reg_AraC-type_HTH"/>
</dbReference>
<dbReference type="SMART" id="SM00342">
    <property type="entry name" value="HTH_ARAC"/>
    <property type="match status" value="1"/>
</dbReference>
<name>A0A4R5KY44_9BACL</name>